<protein>
    <submittedName>
        <fullName evidence="5">Alcohol dehydrogenase, class IV</fullName>
    </submittedName>
</protein>
<dbReference type="Pfam" id="PF25137">
    <property type="entry name" value="ADH_Fe_C"/>
    <property type="match status" value="1"/>
</dbReference>
<evidence type="ECO:0000313" key="5">
    <source>
        <dbReference type="EMBL" id="SHF94468.1"/>
    </source>
</evidence>
<sequence length="374" mass="41021">MLKLRFPLPVFRNALEIANGKNSRMALKGINANRAAIIISTSFKSSVYHDQVIRLIGTQSVKVIEKSWQGEPTVENLSIVIKELESFQPDYIIALGGGSVIDGAKIAWLLYECPTLSLDDLYRPFSLPTLRGRAKFAAIPTTIGSGSEVSSAAVMFDGVSNSKKAVVTHDFLPDLVILDPELVAEVPNHILKATVADALSHAVEGYVSKIDHPLMNSFAEQAVSIIYRYKNQLDRESWDIQMISDLQHAAMLAGWVQNHCVVGLSHAIAHQLGSFNIPHGLANGLLMPKVIEFNSNDNTVAEKYEKLARNANMVSSSDLSNLFTILVSNQKIMLSFTDNELDMIACNALLDPAARTNPVFFTGDDVKKVLKKCL</sequence>
<keyword evidence="2" id="KW-0560">Oxidoreductase</keyword>
<dbReference type="RefSeq" id="WP_072840444.1">
    <property type="nucleotide sequence ID" value="NZ_FQVF01000013.1"/>
</dbReference>
<accession>A0A1M5FSJ5</accession>
<keyword evidence="6" id="KW-1185">Reference proteome</keyword>
<evidence type="ECO:0000259" key="3">
    <source>
        <dbReference type="Pfam" id="PF00465"/>
    </source>
</evidence>
<evidence type="ECO:0000256" key="2">
    <source>
        <dbReference type="ARBA" id="ARBA00023002"/>
    </source>
</evidence>
<dbReference type="Gene3D" id="3.40.50.1970">
    <property type="match status" value="1"/>
</dbReference>
<dbReference type="SUPFAM" id="SSF56796">
    <property type="entry name" value="Dehydroquinate synthase-like"/>
    <property type="match status" value="1"/>
</dbReference>
<dbReference type="InterPro" id="IPR039697">
    <property type="entry name" value="Alcohol_dehydrogenase_Fe"/>
</dbReference>
<dbReference type="GO" id="GO:0046872">
    <property type="term" value="F:metal ion binding"/>
    <property type="evidence" value="ECO:0007669"/>
    <property type="project" value="InterPro"/>
</dbReference>
<dbReference type="Proteomes" id="UP000184517">
    <property type="component" value="Unassembled WGS sequence"/>
</dbReference>
<feature type="domain" description="Alcohol dehydrogenase iron-type/glycerol dehydrogenase GldA" evidence="3">
    <location>
        <begin position="26"/>
        <end position="180"/>
    </location>
</feature>
<evidence type="ECO:0000259" key="4">
    <source>
        <dbReference type="Pfam" id="PF25137"/>
    </source>
</evidence>
<dbReference type="Pfam" id="PF00465">
    <property type="entry name" value="Fe-ADH"/>
    <property type="match status" value="1"/>
</dbReference>
<name>A0A1M5FSJ5_9GAMM</name>
<dbReference type="PANTHER" id="PTHR11496:SF102">
    <property type="entry name" value="ALCOHOL DEHYDROGENASE 4"/>
    <property type="match status" value="1"/>
</dbReference>
<dbReference type="InterPro" id="IPR056798">
    <property type="entry name" value="ADH_Fe_C"/>
</dbReference>
<feature type="domain" description="Fe-containing alcohol dehydrogenase-like C-terminal" evidence="4">
    <location>
        <begin position="193"/>
        <end position="373"/>
    </location>
</feature>
<proteinExistence type="inferred from homology"/>
<organism evidence="5 6">
    <name type="scientific">Marinomonas polaris DSM 16579</name>
    <dbReference type="NCBI Taxonomy" id="1122206"/>
    <lineage>
        <taxon>Bacteria</taxon>
        <taxon>Pseudomonadati</taxon>
        <taxon>Pseudomonadota</taxon>
        <taxon>Gammaproteobacteria</taxon>
        <taxon>Oceanospirillales</taxon>
        <taxon>Oceanospirillaceae</taxon>
        <taxon>Marinomonas</taxon>
    </lineage>
</organism>
<gene>
    <name evidence="5" type="ORF">SAMN02745753_02958</name>
</gene>
<dbReference type="Gene3D" id="1.20.1090.10">
    <property type="entry name" value="Dehydroquinate synthase-like - alpha domain"/>
    <property type="match status" value="1"/>
</dbReference>
<dbReference type="EMBL" id="FQVF01000013">
    <property type="protein sequence ID" value="SHF94468.1"/>
    <property type="molecule type" value="Genomic_DNA"/>
</dbReference>
<reference evidence="6" key="1">
    <citation type="submission" date="2016-11" db="EMBL/GenBank/DDBJ databases">
        <authorList>
            <person name="Varghese N."/>
            <person name="Submissions S."/>
        </authorList>
    </citation>
    <scope>NUCLEOTIDE SEQUENCE [LARGE SCALE GENOMIC DNA]</scope>
    <source>
        <strain evidence="6">DSM 16579</strain>
    </source>
</reference>
<dbReference type="GO" id="GO:0004022">
    <property type="term" value="F:alcohol dehydrogenase (NAD+) activity"/>
    <property type="evidence" value="ECO:0007669"/>
    <property type="project" value="TreeGrafter"/>
</dbReference>
<evidence type="ECO:0000256" key="1">
    <source>
        <dbReference type="ARBA" id="ARBA00007358"/>
    </source>
</evidence>
<dbReference type="STRING" id="1122206.SAMN02745753_02958"/>
<dbReference type="InterPro" id="IPR001670">
    <property type="entry name" value="ADH_Fe/GldA"/>
</dbReference>
<dbReference type="OrthoDB" id="9815791at2"/>
<evidence type="ECO:0000313" key="6">
    <source>
        <dbReference type="Proteomes" id="UP000184517"/>
    </source>
</evidence>
<dbReference type="AlphaFoldDB" id="A0A1M5FSJ5"/>
<dbReference type="PANTHER" id="PTHR11496">
    <property type="entry name" value="ALCOHOL DEHYDROGENASE"/>
    <property type="match status" value="1"/>
</dbReference>
<comment type="similarity">
    <text evidence="1">Belongs to the iron-containing alcohol dehydrogenase family.</text>
</comment>